<evidence type="ECO:0000313" key="4">
    <source>
        <dbReference type="Proteomes" id="UP000249091"/>
    </source>
</evidence>
<evidence type="ECO:0000259" key="2">
    <source>
        <dbReference type="Pfam" id="PF19575"/>
    </source>
</evidence>
<dbReference type="Proteomes" id="UP000249091">
    <property type="component" value="Chromosome 1"/>
</dbReference>
<accession>A0A2X4WPE7</accession>
<evidence type="ECO:0000313" key="3">
    <source>
        <dbReference type="EMBL" id="SQI28825.1"/>
    </source>
</evidence>
<dbReference type="RefSeq" id="WP_231922945.1">
    <property type="nucleotide sequence ID" value="NZ_JAFBBL010000001.1"/>
</dbReference>
<dbReference type="KEGG" id="rcr:NCTC10994_00578"/>
<gene>
    <name evidence="3" type="ORF">NCTC10994_00578</name>
</gene>
<keyword evidence="4" id="KW-1185">Reference proteome</keyword>
<dbReference type="InterPro" id="IPR045745">
    <property type="entry name" value="HTH_58_Actinobacteria-type"/>
</dbReference>
<dbReference type="Pfam" id="PF19575">
    <property type="entry name" value="HTH_58"/>
    <property type="match status" value="1"/>
</dbReference>
<proteinExistence type="predicted"/>
<feature type="domain" description="Helix-turn-helix" evidence="2">
    <location>
        <begin position="13"/>
        <end position="73"/>
    </location>
</feature>
<dbReference type="EMBL" id="LS483468">
    <property type="protein sequence ID" value="SQI28825.1"/>
    <property type="molecule type" value="Genomic_DNA"/>
</dbReference>
<organism evidence="3 4">
    <name type="scientific">Rhodococcus coprophilus</name>
    <dbReference type="NCBI Taxonomy" id="38310"/>
    <lineage>
        <taxon>Bacteria</taxon>
        <taxon>Bacillati</taxon>
        <taxon>Actinomycetota</taxon>
        <taxon>Actinomycetes</taxon>
        <taxon>Mycobacteriales</taxon>
        <taxon>Nocardiaceae</taxon>
        <taxon>Rhodococcus</taxon>
    </lineage>
</organism>
<reference evidence="3 4" key="1">
    <citation type="submission" date="2018-06" db="EMBL/GenBank/DDBJ databases">
        <authorList>
            <consortium name="Pathogen Informatics"/>
            <person name="Doyle S."/>
        </authorList>
    </citation>
    <scope>NUCLEOTIDE SEQUENCE [LARGE SCALE GENOMIC DNA]</scope>
    <source>
        <strain evidence="3 4">NCTC10994</strain>
    </source>
</reference>
<dbReference type="AlphaFoldDB" id="A0A2X4WPE7"/>
<name>A0A2X4WPE7_9NOCA</name>
<evidence type="ECO:0000256" key="1">
    <source>
        <dbReference type="SAM" id="MobiDB-lite"/>
    </source>
</evidence>
<sequence length="83" mass="9327">MVRNPDRGQTTFAKGTRITGDSRDRLQEELKRRYEAGASIRTLASETGRSYGFVHNVLVESHVRLRGRGGPNRRKAATADRNT</sequence>
<dbReference type="STRING" id="1219011.GCA_001895045_00298"/>
<protein>
    <submittedName>
        <fullName evidence="3">Transcriptional regulator</fullName>
    </submittedName>
</protein>
<feature type="region of interest" description="Disordered" evidence="1">
    <location>
        <begin position="1"/>
        <end position="24"/>
    </location>
</feature>